<dbReference type="STRING" id="1806891.Cs308_0783"/>
<dbReference type="Proteomes" id="UP000078162">
    <property type="component" value="Chromosome"/>
</dbReference>
<proteinExistence type="predicted"/>
<reference evidence="1 2" key="1">
    <citation type="submission" date="2016-03" db="EMBL/GenBank/DDBJ databases">
        <title>Culture-independent genomics supports pathogen discovery for uncultivable bacteria within the genus Chlamydia.</title>
        <authorList>
            <person name="Taylor-Brown A."/>
            <person name="Bachmann N.L."/>
            <person name="Borel N."/>
            <person name="Polkinghorne A."/>
        </authorList>
    </citation>
    <scope>NUCLEOTIDE SEQUENCE [LARGE SCALE GENOMIC DNA]</scope>
    <source>
        <strain evidence="1 2">2742-308</strain>
    </source>
</reference>
<name>A0A1A9HXY8_9CHLA</name>
<dbReference type="AlphaFoldDB" id="A0A1A9HXY8"/>
<dbReference type="KEGG" id="csaz:Cs308_0783"/>
<dbReference type="EMBL" id="CP014639">
    <property type="protein sequence ID" value="ANH78953.1"/>
    <property type="molecule type" value="Genomic_DNA"/>
</dbReference>
<sequence>MLGHPYVFLHKKTAAFQLTFSLDNSNIDLFCYENNSGRPLQ</sequence>
<evidence type="ECO:0000313" key="2">
    <source>
        <dbReference type="Proteomes" id="UP000078162"/>
    </source>
</evidence>
<evidence type="ECO:0000313" key="1">
    <source>
        <dbReference type="EMBL" id="ANH78953.1"/>
    </source>
</evidence>
<gene>
    <name evidence="1" type="ORF">Cs308_0783</name>
</gene>
<accession>A0A1A9HXY8</accession>
<protein>
    <submittedName>
        <fullName evidence="1">Uncharacterized protein</fullName>
    </submittedName>
</protein>
<organism evidence="1 2">
    <name type="scientific">Candidatus Chlamydia sanziniae</name>
    <dbReference type="NCBI Taxonomy" id="1806891"/>
    <lineage>
        <taxon>Bacteria</taxon>
        <taxon>Pseudomonadati</taxon>
        <taxon>Chlamydiota</taxon>
        <taxon>Chlamydiia</taxon>
        <taxon>Chlamydiales</taxon>
        <taxon>Chlamydiaceae</taxon>
        <taxon>Chlamydia/Chlamydophila group</taxon>
        <taxon>Chlamydia</taxon>
    </lineage>
</organism>
<keyword evidence="2" id="KW-1185">Reference proteome</keyword>